<comment type="caution">
    <text evidence="17">The sequence shown here is derived from an EMBL/GenBank/DDBJ whole genome shotgun (WGS) entry which is preliminary data.</text>
</comment>
<evidence type="ECO:0000256" key="7">
    <source>
        <dbReference type="ARBA" id="ARBA00022967"/>
    </source>
</evidence>
<dbReference type="PROSITE" id="PS51839">
    <property type="entry name" value="4FE4S_HC3"/>
    <property type="match status" value="1"/>
</dbReference>
<evidence type="ECO:0000256" key="1">
    <source>
        <dbReference type="ARBA" id="ARBA00001966"/>
    </source>
</evidence>
<dbReference type="CDD" id="cd02788">
    <property type="entry name" value="MopB_CT_NDH-1_NuoG2-N7"/>
    <property type="match status" value="1"/>
</dbReference>
<feature type="domain" description="2Fe-2S ferredoxin-type" evidence="14">
    <location>
        <begin position="19"/>
        <end position="97"/>
    </location>
</feature>
<dbReference type="PROSITE" id="PS51085">
    <property type="entry name" value="2FE2S_FER_2"/>
    <property type="match status" value="1"/>
</dbReference>
<keyword evidence="8 12" id="KW-0408">Iron</keyword>
<dbReference type="EC" id="7.1.1.-" evidence="12"/>
<keyword evidence="17" id="KW-0560">Oxidoreductase</keyword>
<dbReference type="Pfam" id="PF01568">
    <property type="entry name" value="Molydop_binding"/>
    <property type="match status" value="1"/>
</dbReference>
<dbReference type="Gene3D" id="3.10.20.740">
    <property type="match status" value="1"/>
</dbReference>
<evidence type="ECO:0000256" key="3">
    <source>
        <dbReference type="ARBA" id="ARBA00022485"/>
    </source>
</evidence>
<dbReference type="Proteomes" id="UP001589700">
    <property type="component" value="Unassembled WGS sequence"/>
</dbReference>
<dbReference type="SMART" id="SM00929">
    <property type="entry name" value="NADH-G_4Fe-4S_3"/>
    <property type="match status" value="1"/>
</dbReference>
<keyword evidence="7 12" id="KW-1278">Translocase</keyword>
<dbReference type="InterPro" id="IPR001041">
    <property type="entry name" value="2Fe-2S_ferredoxin-type"/>
</dbReference>
<feature type="region of interest" description="Disordered" evidence="13">
    <location>
        <begin position="693"/>
        <end position="725"/>
    </location>
</feature>
<keyword evidence="4 12" id="KW-0001">2Fe-2S</keyword>
<dbReference type="PROSITE" id="PS00642">
    <property type="entry name" value="COMPLEX1_75K_2"/>
    <property type="match status" value="1"/>
</dbReference>
<dbReference type="RefSeq" id="WP_380024363.1">
    <property type="nucleotide sequence ID" value="NZ_JBHMDY010000032.1"/>
</dbReference>
<dbReference type="InterPro" id="IPR006657">
    <property type="entry name" value="MoPterin_dinucl-bd_dom"/>
</dbReference>
<dbReference type="NCBIfam" id="TIGR01973">
    <property type="entry name" value="NuoG"/>
    <property type="match status" value="1"/>
</dbReference>
<dbReference type="Pfam" id="PF10588">
    <property type="entry name" value="NADH-G_4Fe-4S_3"/>
    <property type="match status" value="1"/>
</dbReference>
<dbReference type="PANTHER" id="PTHR43105">
    <property type="entry name" value="RESPIRATORY NITRATE REDUCTASE"/>
    <property type="match status" value="1"/>
</dbReference>
<evidence type="ECO:0000256" key="11">
    <source>
        <dbReference type="ARBA" id="ARBA00047712"/>
    </source>
</evidence>
<keyword evidence="3 12" id="KW-0004">4Fe-4S</keyword>
<sequence>MTKPDSGAPGAPGPAPAEDLVTLTIDGREVSVPKGTLIIRAAETMGVEIPRFCDHPLLEPAGACRQCIVEVEGAPKPVTSCTTPVTPDMVVRTQATSEVADKAQRGVMELLLINHPLDCPVCDKGGECPLQNQALSSGHALSRFTEVKRTFPKPLSLSSQLLLDRERCVMCARCTRFSEQIAGDPFLDLFERGAQQQVGVYGDEAFESYFSGNTVQICPVGALTGAAYRFRARPFDLVSSPSVCEHCASGCDQRTDHRRGRVLRRMAGNDHEVNEEWNCDKGRWAFTYATERDRITTPMIRGEDGGLVPAPWSTALAVAAQGLAAARGRTGVLTGGRLTSEDAYAYAKFARTVLHTNDVDFRARHHSAEEADFLAKRVVGRTPDDGGVTFTDLETAPVVLLVGFDPEEESPIVFLRLRRSARDLGLPVFAIAPFASPAVRKTSATLLPTAPGTEPKVLKALAAADANHDVLATLLRQPGAVIMVGERLGAIPGGLTAASALADATGARLAWVPRRAGERGALEAGCLPGLLPGGRPVTDAGARRALAEAWRSEDLPTAAGRSTAEQLAAARAGDLDALLVAGVEVADLPDPAAALAAIEAAGFVVSIELRRSDVTDRADVVLPIAPVAEKDGTFLTWEGRPRPFAAALNGTDAMPDLRILNTLAEETGAWFGLQDVASTRRELDSVLHALGQSDAETQPHPGMASRAHFGGSETPSGGAAAGVGSSAQQGQAVLATWRMLLDDGRLQDGEPHLAGTARRPVARMSAGTAAEIGAVDGQVVTVSTERGAITLPLEVTDMPERVVWVPQNSPGSAVGVTLAAAAGDIVAIAAGEPSEAEPAAAAANRTDGEGAP</sequence>
<keyword evidence="18" id="KW-1185">Reference proteome</keyword>
<evidence type="ECO:0000256" key="8">
    <source>
        <dbReference type="ARBA" id="ARBA00023004"/>
    </source>
</evidence>
<dbReference type="InterPro" id="IPR050123">
    <property type="entry name" value="Prok_molybdopt-oxidoreductase"/>
</dbReference>
<feature type="region of interest" description="Disordered" evidence="13">
    <location>
        <begin position="833"/>
        <end position="852"/>
    </location>
</feature>
<dbReference type="SUPFAM" id="SSF53706">
    <property type="entry name" value="Formate dehydrogenase/DMSO reductase, domains 1-3"/>
    <property type="match status" value="1"/>
</dbReference>
<dbReference type="SUPFAM" id="SSF54292">
    <property type="entry name" value="2Fe-2S ferredoxin-like"/>
    <property type="match status" value="1"/>
</dbReference>
<dbReference type="SMART" id="SM00926">
    <property type="entry name" value="Molybdop_Fe4S4"/>
    <property type="match status" value="1"/>
</dbReference>
<protein>
    <recommendedName>
        <fullName evidence="12">NADH-quinone oxidoreductase</fullName>
        <ecNumber evidence="12">7.1.1.-</ecNumber>
    </recommendedName>
</protein>
<proteinExistence type="inferred from homology"/>
<comment type="similarity">
    <text evidence="2 12">Belongs to the complex I 75 kDa subunit family.</text>
</comment>
<dbReference type="SUPFAM" id="SSF54862">
    <property type="entry name" value="4Fe-4S ferredoxins"/>
    <property type="match status" value="1"/>
</dbReference>
<accession>A0ABV5JUP2</accession>
<dbReference type="InterPro" id="IPR006656">
    <property type="entry name" value="Mopterin_OxRdtase"/>
</dbReference>
<feature type="compositionally biased region" description="Low complexity" evidence="13">
    <location>
        <begin position="833"/>
        <end position="843"/>
    </location>
</feature>
<dbReference type="InterPro" id="IPR054351">
    <property type="entry name" value="NADH_UbQ_OxRdtase_ferredoxin"/>
</dbReference>
<dbReference type="InterPro" id="IPR009010">
    <property type="entry name" value="Asp_de-COase-like_dom_sf"/>
</dbReference>
<dbReference type="Pfam" id="PF04879">
    <property type="entry name" value="Molybdop_Fe4S4"/>
    <property type="match status" value="1"/>
</dbReference>
<dbReference type="InterPro" id="IPR000283">
    <property type="entry name" value="NADH_UbQ_OxRdtase_75kDa_su_CS"/>
</dbReference>
<dbReference type="InterPro" id="IPR036010">
    <property type="entry name" value="2Fe-2S_ferredoxin-like_sf"/>
</dbReference>
<dbReference type="CDD" id="cd00207">
    <property type="entry name" value="fer2"/>
    <property type="match status" value="1"/>
</dbReference>
<feature type="compositionally biased region" description="Low complexity" evidence="13">
    <location>
        <begin position="716"/>
        <end position="725"/>
    </location>
</feature>
<gene>
    <name evidence="17" type="ORF">ACFFVD_16815</name>
</gene>
<evidence type="ECO:0000259" key="14">
    <source>
        <dbReference type="PROSITE" id="PS51085"/>
    </source>
</evidence>
<dbReference type="InterPro" id="IPR019574">
    <property type="entry name" value="NADH_UbQ_OxRdtase_Gsu_4Fe4S-bd"/>
</dbReference>
<dbReference type="NCBIfam" id="NF005895">
    <property type="entry name" value="PRK07860.1"/>
    <property type="match status" value="1"/>
</dbReference>
<dbReference type="PANTHER" id="PTHR43105:SF12">
    <property type="entry name" value="NADH-QUINONE OXIDOREDUCTASE SUBUNIT G"/>
    <property type="match status" value="1"/>
</dbReference>
<evidence type="ECO:0000256" key="2">
    <source>
        <dbReference type="ARBA" id="ARBA00005404"/>
    </source>
</evidence>
<keyword evidence="6 12" id="KW-0479">Metal-binding</keyword>
<evidence type="ECO:0000256" key="10">
    <source>
        <dbReference type="ARBA" id="ARBA00023027"/>
    </source>
</evidence>
<dbReference type="Pfam" id="PF22117">
    <property type="entry name" value="Fer4_Nqo3"/>
    <property type="match status" value="1"/>
</dbReference>
<evidence type="ECO:0000256" key="12">
    <source>
        <dbReference type="RuleBase" id="RU003525"/>
    </source>
</evidence>
<dbReference type="SUPFAM" id="SSF50692">
    <property type="entry name" value="ADC-like"/>
    <property type="match status" value="1"/>
</dbReference>
<dbReference type="EMBL" id="JBHMDY010000032">
    <property type="protein sequence ID" value="MFB9261444.1"/>
    <property type="molecule type" value="Genomic_DNA"/>
</dbReference>
<dbReference type="PROSITE" id="PS00641">
    <property type="entry name" value="COMPLEX1_75K_1"/>
    <property type="match status" value="1"/>
</dbReference>
<dbReference type="Gene3D" id="3.30.70.20">
    <property type="match status" value="1"/>
</dbReference>
<feature type="domain" description="4Fe-4S His(Cys)3-ligated-type" evidence="16">
    <location>
        <begin position="99"/>
        <end position="138"/>
    </location>
</feature>
<keyword evidence="9 12" id="KW-0411">Iron-sulfur</keyword>
<dbReference type="InterPro" id="IPR010228">
    <property type="entry name" value="NADH_UbQ_OxRdtase_Gsu"/>
</dbReference>
<evidence type="ECO:0000256" key="5">
    <source>
        <dbReference type="ARBA" id="ARBA00022719"/>
    </source>
</evidence>
<dbReference type="PROSITE" id="PS00643">
    <property type="entry name" value="COMPLEX1_75K_3"/>
    <property type="match status" value="1"/>
</dbReference>
<feature type="domain" description="4Fe-4S Mo/W bis-MGD-type" evidence="15">
    <location>
        <begin position="237"/>
        <end position="293"/>
    </location>
</feature>
<evidence type="ECO:0000256" key="13">
    <source>
        <dbReference type="SAM" id="MobiDB-lite"/>
    </source>
</evidence>
<dbReference type="PROSITE" id="PS51669">
    <property type="entry name" value="4FE4S_MOW_BIS_MGD"/>
    <property type="match status" value="1"/>
</dbReference>
<evidence type="ECO:0000256" key="6">
    <source>
        <dbReference type="ARBA" id="ARBA00022723"/>
    </source>
</evidence>
<evidence type="ECO:0000313" key="18">
    <source>
        <dbReference type="Proteomes" id="UP001589700"/>
    </source>
</evidence>
<comment type="function">
    <text evidence="12">NDH-1 shuttles electrons from NADH, via FMN and iron-sulfur (Fe-S) centers, to quinones in the respiratory chain. Couples the redox reaction to proton translocation (for every two electrons transferred, four hydrogen ions are translocated across the cytoplasmic membrane), and thus conserves the redox energy in a proton gradient.</text>
</comment>
<evidence type="ECO:0000256" key="4">
    <source>
        <dbReference type="ARBA" id="ARBA00022714"/>
    </source>
</evidence>
<comment type="catalytic activity">
    <reaction evidence="11 12">
        <text>a quinone + NADH + 5 H(+)(in) = a quinol + NAD(+) + 4 H(+)(out)</text>
        <dbReference type="Rhea" id="RHEA:57888"/>
        <dbReference type="ChEBI" id="CHEBI:15378"/>
        <dbReference type="ChEBI" id="CHEBI:24646"/>
        <dbReference type="ChEBI" id="CHEBI:57540"/>
        <dbReference type="ChEBI" id="CHEBI:57945"/>
        <dbReference type="ChEBI" id="CHEBI:132124"/>
    </reaction>
</comment>
<reference evidence="17 18" key="1">
    <citation type="submission" date="2024-09" db="EMBL/GenBank/DDBJ databases">
        <authorList>
            <person name="Sun Q."/>
            <person name="Mori K."/>
        </authorList>
    </citation>
    <scope>NUCLEOTIDE SEQUENCE [LARGE SCALE GENOMIC DNA]</scope>
    <source>
        <strain evidence="17 18">CCM 7659</strain>
    </source>
</reference>
<dbReference type="Gene3D" id="2.20.25.90">
    <property type="entry name" value="ADC-like domains"/>
    <property type="match status" value="1"/>
</dbReference>
<comment type="cofactor">
    <cofactor evidence="12">
        <name>[2Fe-2S] cluster</name>
        <dbReference type="ChEBI" id="CHEBI:190135"/>
    </cofactor>
    <text evidence="12">Binds 1 [2Fe-2S] cluster per subunit.</text>
</comment>
<organism evidence="17 18">
    <name type="scientific">Dietzia aerolata</name>
    <dbReference type="NCBI Taxonomy" id="595984"/>
    <lineage>
        <taxon>Bacteria</taxon>
        <taxon>Bacillati</taxon>
        <taxon>Actinomycetota</taxon>
        <taxon>Actinomycetes</taxon>
        <taxon>Mycobacteriales</taxon>
        <taxon>Dietziaceae</taxon>
        <taxon>Dietzia</taxon>
    </lineage>
</organism>
<evidence type="ECO:0000259" key="15">
    <source>
        <dbReference type="PROSITE" id="PS51669"/>
    </source>
</evidence>
<evidence type="ECO:0000259" key="16">
    <source>
        <dbReference type="PROSITE" id="PS51839"/>
    </source>
</evidence>
<dbReference type="GO" id="GO:0050136">
    <property type="term" value="F:NADH dehydrogenase (quinone) (non-electrogenic) activity"/>
    <property type="evidence" value="ECO:0007669"/>
    <property type="project" value="UniProtKB-EC"/>
</dbReference>
<name>A0ABV5JUP2_9ACTN</name>
<dbReference type="InterPro" id="IPR006963">
    <property type="entry name" value="Mopterin_OxRdtase_4Fe-4S_dom"/>
</dbReference>
<dbReference type="Gene3D" id="3.40.228.10">
    <property type="entry name" value="Dimethylsulfoxide Reductase, domain 2"/>
    <property type="match status" value="1"/>
</dbReference>
<keyword evidence="10 12" id="KW-0520">NAD</keyword>
<evidence type="ECO:0000256" key="9">
    <source>
        <dbReference type="ARBA" id="ARBA00023014"/>
    </source>
</evidence>
<keyword evidence="5 12" id="KW-0874">Quinone</keyword>
<dbReference type="Pfam" id="PF13510">
    <property type="entry name" value="Fer2_4"/>
    <property type="match status" value="1"/>
</dbReference>
<dbReference type="Gene3D" id="2.40.40.20">
    <property type="match status" value="1"/>
</dbReference>
<evidence type="ECO:0000313" key="17">
    <source>
        <dbReference type="EMBL" id="MFB9261444.1"/>
    </source>
</evidence>
<dbReference type="Gene3D" id="3.40.50.740">
    <property type="match status" value="2"/>
</dbReference>
<comment type="cofactor">
    <cofactor evidence="1 12">
        <name>[4Fe-4S] cluster</name>
        <dbReference type="ChEBI" id="CHEBI:49883"/>
    </cofactor>
</comment>
<dbReference type="Pfam" id="PF00384">
    <property type="entry name" value="Molybdopterin"/>
    <property type="match status" value="1"/>
</dbReference>